<name>A0A7U9THM0_9MOLU</name>
<reference evidence="10" key="1">
    <citation type="submission" date="2021-01" db="EMBL/GenBank/DDBJ databases">
        <title>Draft genome sequence of Acholeplasmataceae bacterium strain Mahy22.</title>
        <authorList>
            <person name="Watanabe M."/>
            <person name="Kojima H."/>
            <person name="Fukui M."/>
        </authorList>
    </citation>
    <scope>NUCLEOTIDE SEQUENCE</scope>
    <source>
        <strain evidence="10">Mahy22</strain>
    </source>
</reference>
<dbReference type="GO" id="GO:0006284">
    <property type="term" value="P:base-excision repair"/>
    <property type="evidence" value="ECO:0007669"/>
    <property type="project" value="TreeGrafter"/>
</dbReference>
<proteinExistence type="inferred from homology"/>
<feature type="site" description="Important for catalytic activity" evidence="8">
    <location>
        <position position="215"/>
    </location>
</feature>
<evidence type="ECO:0000256" key="3">
    <source>
        <dbReference type="ARBA" id="ARBA00022723"/>
    </source>
</evidence>
<evidence type="ECO:0000259" key="9">
    <source>
        <dbReference type="Pfam" id="PF03372"/>
    </source>
</evidence>
<keyword evidence="4" id="KW-0378">Hydrolase</keyword>
<dbReference type="CDD" id="cd09087">
    <property type="entry name" value="Ape1-like_AP-endo"/>
    <property type="match status" value="1"/>
</dbReference>
<comment type="cofactor">
    <cofactor evidence="7">
        <name>Mg(2+)</name>
        <dbReference type="ChEBI" id="CHEBI:18420"/>
    </cofactor>
    <cofactor evidence="7">
        <name>Mn(2+)</name>
        <dbReference type="ChEBI" id="CHEBI:29035"/>
    </cofactor>
    <text evidence="7">Probably binds two magnesium or manganese ions per subunit.</text>
</comment>
<gene>
    <name evidence="10" type="primary">exoA</name>
    <name evidence="10" type="ORF">MPAN_015410</name>
</gene>
<dbReference type="GO" id="GO:0046872">
    <property type="term" value="F:metal ion binding"/>
    <property type="evidence" value="ECO:0007669"/>
    <property type="project" value="UniProtKB-KW"/>
</dbReference>
<dbReference type="NCBIfam" id="TIGR00195">
    <property type="entry name" value="exoDNase_III"/>
    <property type="match status" value="1"/>
</dbReference>
<keyword evidence="11" id="KW-1185">Reference proteome</keyword>
<evidence type="ECO:0000313" key="11">
    <source>
        <dbReference type="Proteomes" id="UP000620133"/>
    </source>
</evidence>
<dbReference type="InterPro" id="IPR005135">
    <property type="entry name" value="Endo/exonuclease/phosphatase"/>
</dbReference>
<feature type="site" description="Transition state stabilizer" evidence="8">
    <location>
        <position position="146"/>
    </location>
</feature>
<dbReference type="InterPro" id="IPR020847">
    <property type="entry name" value="AP_endonuclease_F1_BS"/>
</dbReference>
<feature type="binding site" evidence="7">
    <location>
        <position position="7"/>
    </location>
    <ligand>
        <name>Mg(2+)</name>
        <dbReference type="ChEBI" id="CHEBI:18420"/>
        <label>1</label>
    </ligand>
</feature>
<dbReference type="NCBIfam" id="TIGR00633">
    <property type="entry name" value="xth"/>
    <property type="match status" value="1"/>
</dbReference>
<dbReference type="KEGG" id="manr:MPAN_015410"/>
<evidence type="ECO:0000256" key="2">
    <source>
        <dbReference type="ARBA" id="ARBA00007092"/>
    </source>
</evidence>
<evidence type="ECO:0000256" key="8">
    <source>
        <dbReference type="PIRSR" id="PIRSR604808-3"/>
    </source>
</evidence>
<evidence type="ECO:0000256" key="6">
    <source>
        <dbReference type="PIRSR" id="PIRSR604808-1"/>
    </source>
</evidence>
<feature type="binding site" evidence="7">
    <location>
        <position position="35"/>
    </location>
    <ligand>
        <name>Mg(2+)</name>
        <dbReference type="ChEBI" id="CHEBI:18420"/>
        <label>1</label>
    </ligand>
</feature>
<dbReference type="GO" id="GO:0008311">
    <property type="term" value="F:double-stranded DNA 3'-5' DNA exonuclease activity"/>
    <property type="evidence" value="ECO:0007669"/>
    <property type="project" value="TreeGrafter"/>
</dbReference>
<dbReference type="AlphaFoldDB" id="A0A7U9THM0"/>
<feature type="site" description="Interaction with DNA substrate" evidence="8">
    <location>
        <position position="241"/>
    </location>
</feature>
<dbReference type="PROSITE" id="PS00726">
    <property type="entry name" value="AP_NUCLEASE_F1_1"/>
    <property type="match status" value="1"/>
</dbReference>
<feature type="binding site" evidence="7">
    <location>
        <position position="241"/>
    </location>
    <ligand>
        <name>Mg(2+)</name>
        <dbReference type="ChEBI" id="CHEBI:18420"/>
        <label>1</label>
    </ligand>
</feature>
<dbReference type="PANTHER" id="PTHR22748">
    <property type="entry name" value="AP ENDONUCLEASE"/>
    <property type="match status" value="1"/>
</dbReference>
<comment type="similarity">
    <text evidence="2">Belongs to the DNA repair enzymes AP/ExoA family.</text>
</comment>
<accession>A0A7U9THM0</accession>
<dbReference type="EMBL" id="AP024412">
    <property type="protein sequence ID" value="BCR36648.1"/>
    <property type="molecule type" value="Genomic_DNA"/>
</dbReference>
<dbReference type="GO" id="GO:0003677">
    <property type="term" value="F:DNA binding"/>
    <property type="evidence" value="ECO:0007669"/>
    <property type="project" value="InterPro"/>
</dbReference>
<sequence length="250" mass="29641">MKLVNWNVNGFRAVMKKGFEEFFKTIDADIFSIQETKMQESQKEWNFDGYYEYWNDADKKGYSGTAVYTKIKPIEVIYGINGSGYNHEGRVITLVFDDFYFVTCYVPNSKRELLRLDERMDFEDQMRDYLVKLDQDKPVIYTGDLNVAHMPIDLKHPNSNTRNPGFTDEERDKFSKLLENGFVDTFRTLYPETVKYSWWSYIFQSRQKNVGWRIDYYVVSQRLMDKVKDSEILNDIEGSDHCPVSLEINL</sequence>
<dbReference type="Proteomes" id="UP000620133">
    <property type="component" value="Chromosome"/>
</dbReference>
<dbReference type="InterPro" id="IPR036691">
    <property type="entry name" value="Endo/exonu/phosph_ase_sf"/>
</dbReference>
<dbReference type="InterPro" id="IPR020848">
    <property type="entry name" value="AP_endonuclease_F1_CS"/>
</dbReference>
<dbReference type="InterPro" id="IPR004808">
    <property type="entry name" value="AP_endonuc_1"/>
</dbReference>
<keyword evidence="7" id="KW-0464">Manganese</keyword>
<feature type="binding site" evidence="7">
    <location>
        <position position="146"/>
    </location>
    <ligand>
        <name>Mg(2+)</name>
        <dbReference type="ChEBI" id="CHEBI:18420"/>
        <label>1</label>
    </ligand>
</feature>
<feature type="active site" description="Proton donor/acceptor" evidence="6">
    <location>
        <position position="144"/>
    </location>
</feature>
<feature type="binding site" evidence="7">
    <location>
        <position position="144"/>
    </location>
    <ligand>
        <name>Mg(2+)</name>
        <dbReference type="ChEBI" id="CHEBI:18420"/>
        <label>1</label>
    </ligand>
</feature>
<feature type="domain" description="Endonuclease/exonuclease/phosphatase" evidence="9">
    <location>
        <begin position="5"/>
        <end position="241"/>
    </location>
</feature>
<feature type="active site" description="Proton acceptor" evidence="6">
    <location>
        <position position="241"/>
    </location>
</feature>
<evidence type="ECO:0000313" key="10">
    <source>
        <dbReference type="EMBL" id="BCR36648.1"/>
    </source>
</evidence>
<dbReference type="SUPFAM" id="SSF56219">
    <property type="entry name" value="DNase I-like"/>
    <property type="match status" value="1"/>
</dbReference>
<evidence type="ECO:0000256" key="5">
    <source>
        <dbReference type="ARBA" id="ARBA00022842"/>
    </source>
</evidence>
<organism evidence="10 11">
    <name type="scientific">Mariniplasma anaerobium</name>
    <dbReference type="NCBI Taxonomy" id="2735436"/>
    <lineage>
        <taxon>Bacteria</taxon>
        <taxon>Bacillati</taxon>
        <taxon>Mycoplasmatota</taxon>
        <taxon>Mollicutes</taxon>
        <taxon>Acholeplasmatales</taxon>
        <taxon>Acholeplasmataceae</taxon>
        <taxon>Mariniplasma</taxon>
    </lineage>
</organism>
<dbReference type="PANTHER" id="PTHR22748:SF6">
    <property type="entry name" value="DNA-(APURINIC OR APYRIMIDINIC SITE) ENDONUCLEASE"/>
    <property type="match status" value="1"/>
</dbReference>
<evidence type="ECO:0000256" key="4">
    <source>
        <dbReference type="ARBA" id="ARBA00022801"/>
    </source>
</evidence>
<keyword evidence="3 7" id="KW-0479">Metal-binding</keyword>
<dbReference type="PROSITE" id="PS00728">
    <property type="entry name" value="AP_NUCLEASE_F1_3"/>
    <property type="match status" value="1"/>
</dbReference>
<evidence type="ECO:0000256" key="7">
    <source>
        <dbReference type="PIRSR" id="PIRSR604808-2"/>
    </source>
</evidence>
<protein>
    <submittedName>
        <fullName evidence="10">Exodeoxyribonuclease III</fullName>
    </submittedName>
</protein>
<comment type="cofactor">
    <cofactor evidence="1">
        <name>Mn(2+)</name>
        <dbReference type="ChEBI" id="CHEBI:29035"/>
    </cofactor>
</comment>
<feature type="active site" evidence="6">
    <location>
        <position position="105"/>
    </location>
</feature>
<dbReference type="Pfam" id="PF03372">
    <property type="entry name" value="Exo_endo_phos"/>
    <property type="match status" value="1"/>
</dbReference>
<dbReference type="Gene3D" id="3.60.10.10">
    <property type="entry name" value="Endonuclease/exonuclease/phosphatase"/>
    <property type="match status" value="1"/>
</dbReference>
<dbReference type="PROSITE" id="PS51435">
    <property type="entry name" value="AP_NUCLEASE_F1_4"/>
    <property type="match status" value="1"/>
</dbReference>
<evidence type="ECO:0000256" key="1">
    <source>
        <dbReference type="ARBA" id="ARBA00001936"/>
    </source>
</evidence>
<dbReference type="RefSeq" id="WP_176239294.1">
    <property type="nucleotide sequence ID" value="NZ_AP024412.1"/>
</dbReference>
<feature type="binding site" evidence="7">
    <location>
        <position position="240"/>
    </location>
    <ligand>
        <name>Mg(2+)</name>
        <dbReference type="ChEBI" id="CHEBI:18420"/>
        <label>1</label>
    </ligand>
</feature>
<dbReference type="GO" id="GO:0003906">
    <property type="term" value="F:DNA-(apurinic or apyrimidinic site) endonuclease activity"/>
    <property type="evidence" value="ECO:0007669"/>
    <property type="project" value="TreeGrafter"/>
</dbReference>
<dbReference type="GO" id="GO:0008081">
    <property type="term" value="F:phosphoric diester hydrolase activity"/>
    <property type="evidence" value="ECO:0007669"/>
    <property type="project" value="TreeGrafter"/>
</dbReference>
<keyword evidence="5 7" id="KW-0460">Magnesium</keyword>